<reference evidence="1 2" key="1">
    <citation type="journal article" date="2012" name="Eukaryot. Cell">
        <title>Genome sequence of the fungus Glarea lozoyensis: the first genome sequence of a species from the Helotiaceae family.</title>
        <authorList>
            <person name="Youssar L."/>
            <person name="Gruening B.A."/>
            <person name="Erxleben A."/>
            <person name="Guenther S."/>
            <person name="Huettel W."/>
        </authorList>
    </citation>
    <scope>NUCLEOTIDE SEQUENCE [LARGE SCALE GENOMIC DNA]</scope>
    <source>
        <strain evidence="2">ATCC 74030 / MF5533</strain>
    </source>
</reference>
<name>H0EU49_GLAL7</name>
<dbReference type="SUPFAM" id="SSF56112">
    <property type="entry name" value="Protein kinase-like (PK-like)"/>
    <property type="match status" value="1"/>
</dbReference>
<proteinExistence type="predicted"/>
<dbReference type="HOGENOM" id="CLU_2085068_0_0_1"/>
<dbReference type="Proteomes" id="UP000005446">
    <property type="component" value="Unassembled WGS sequence"/>
</dbReference>
<dbReference type="InterPro" id="IPR011009">
    <property type="entry name" value="Kinase-like_dom_sf"/>
</dbReference>
<dbReference type="InParanoid" id="H0EU49"/>
<comment type="caution">
    <text evidence="1">The sequence shown here is derived from an EMBL/GenBank/DDBJ whole genome shotgun (WGS) entry which is preliminary data.</text>
</comment>
<keyword evidence="2" id="KW-1185">Reference proteome</keyword>
<evidence type="ECO:0000313" key="2">
    <source>
        <dbReference type="Proteomes" id="UP000005446"/>
    </source>
</evidence>
<gene>
    <name evidence="1" type="ORF">M7I_6278</name>
</gene>
<accession>H0EU49</accession>
<dbReference type="EMBL" id="AGUE01000168">
    <property type="protein sequence ID" value="EHK97938.1"/>
    <property type="molecule type" value="Genomic_DNA"/>
</dbReference>
<sequence length="117" mass="13691">METLPNSQDVKIQSNFDELGSLIVRKSDMDQWLREAVFCHNDLTPRNLILKKWDLPGGKKKYKFLECLGLTRDDDPYAGWTPERKEGKIVDFSSTAMQRLKDDIVQEMEERRKSKAK</sequence>
<organism evidence="1 2">
    <name type="scientific">Glarea lozoyensis (strain ATCC 74030 / MF5533)</name>
    <dbReference type="NCBI Taxonomy" id="1104152"/>
    <lineage>
        <taxon>Eukaryota</taxon>
        <taxon>Fungi</taxon>
        <taxon>Dikarya</taxon>
        <taxon>Ascomycota</taxon>
        <taxon>Pezizomycotina</taxon>
        <taxon>Leotiomycetes</taxon>
        <taxon>Helotiales</taxon>
        <taxon>Helotiaceae</taxon>
        <taxon>Glarea</taxon>
    </lineage>
</organism>
<dbReference type="OrthoDB" id="2906425at2759"/>
<protein>
    <submittedName>
        <fullName evidence="1">Uncharacterized protein</fullName>
    </submittedName>
</protein>
<dbReference type="AlphaFoldDB" id="H0EU49"/>
<evidence type="ECO:0000313" key="1">
    <source>
        <dbReference type="EMBL" id="EHK97938.1"/>
    </source>
</evidence>